<evidence type="ECO:0000313" key="2">
    <source>
        <dbReference type="EMBL" id="GAA0503787.1"/>
    </source>
</evidence>
<dbReference type="EMBL" id="BAAABZ010000002">
    <property type="protein sequence ID" value="GAA0503787.1"/>
    <property type="molecule type" value="Genomic_DNA"/>
</dbReference>
<evidence type="ECO:0000313" key="3">
    <source>
        <dbReference type="Proteomes" id="UP001501576"/>
    </source>
</evidence>
<gene>
    <name evidence="2" type="ORF">GCM10010390_02890</name>
</gene>
<feature type="region of interest" description="Disordered" evidence="1">
    <location>
        <begin position="1"/>
        <end position="70"/>
    </location>
</feature>
<feature type="compositionally biased region" description="Low complexity" evidence="1">
    <location>
        <begin position="58"/>
        <end position="70"/>
    </location>
</feature>
<reference evidence="3" key="1">
    <citation type="journal article" date="2019" name="Int. J. Syst. Evol. Microbiol.">
        <title>The Global Catalogue of Microorganisms (GCM) 10K type strain sequencing project: providing services to taxonomists for standard genome sequencing and annotation.</title>
        <authorList>
            <consortium name="The Broad Institute Genomics Platform"/>
            <consortium name="The Broad Institute Genome Sequencing Center for Infectious Disease"/>
            <person name="Wu L."/>
            <person name="Ma J."/>
        </authorList>
    </citation>
    <scope>NUCLEOTIDE SEQUENCE [LARGE SCALE GENOMIC DNA]</scope>
    <source>
        <strain evidence="3">JCM 5052</strain>
    </source>
</reference>
<sequence length="70" mass="7035">MPRGRAGDAALPFARAASRSRGAPPERGAGRPVPGRAGRERGAAGWSGVMVLSPPVSPRGRSSPGGPADY</sequence>
<keyword evidence="3" id="KW-1185">Reference proteome</keyword>
<protein>
    <submittedName>
        <fullName evidence="2">Uncharacterized protein</fullName>
    </submittedName>
</protein>
<accession>A0ABP3LQD4</accession>
<evidence type="ECO:0000256" key="1">
    <source>
        <dbReference type="SAM" id="MobiDB-lite"/>
    </source>
</evidence>
<proteinExistence type="predicted"/>
<feature type="compositionally biased region" description="Low complexity" evidence="1">
    <location>
        <begin position="14"/>
        <end position="36"/>
    </location>
</feature>
<organism evidence="2 3">
    <name type="scientific">Streptomyces mordarskii</name>
    <dbReference type="NCBI Taxonomy" id="1226758"/>
    <lineage>
        <taxon>Bacteria</taxon>
        <taxon>Bacillati</taxon>
        <taxon>Actinomycetota</taxon>
        <taxon>Actinomycetes</taxon>
        <taxon>Kitasatosporales</taxon>
        <taxon>Streptomycetaceae</taxon>
        <taxon>Streptomyces</taxon>
    </lineage>
</organism>
<comment type="caution">
    <text evidence="2">The sequence shown here is derived from an EMBL/GenBank/DDBJ whole genome shotgun (WGS) entry which is preliminary data.</text>
</comment>
<dbReference type="Proteomes" id="UP001501576">
    <property type="component" value="Unassembled WGS sequence"/>
</dbReference>
<name>A0ABP3LQD4_9ACTN</name>